<keyword evidence="3 7" id="KW-0812">Transmembrane</keyword>
<keyword evidence="6 7" id="KW-0472">Membrane</keyword>
<feature type="domain" description="RCK C-terminal" evidence="8">
    <location>
        <begin position="289"/>
        <end position="368"/>
    </location>
</feature>
<keyword evidence="10" id="KW-1185">Reference proteome</keyword>
<gene>
    <name evidence="9" type="ORF">EIZ62_02300</name>
</gene>
<evidence type="ECO:0000256" key="7">
    <source>
        <dbReference type="SAM" id="Phobius"/>
    </source>
</evidence>
<evidence type="ECO:0000256" key="6">
    <source>
        <dbReference type="ARBA" id="ARBA00023136"/>
    </source>
</evidence>
<evidence type="ECO:0000313" key="10">
    <source>
        <dbReference type="Proteomes" id="UP000422572"/>
    </source>
</evidence>
<dbReference type="PANTHER" id="PTHR31563">
    <property type="entry name" value="ION CHANNEL POLLUX-RELATED"/>
    <property type="match status" value="1"/>
</dbReference>
<dbReference type="GO" id="GO:0006813">
    <property type="term" value="P:potassium ion transport"/>
    <property type="evidence" value="ECO:0007669"/>
    <property type="project" value="InterPro"/>
</dbReference>
<proteinExistence type="predicted"/>
<dbReference type="InterPro" id="IPR006037">
    <property type="entry name" value="RCK_C"/>
</dbReference>
<dbReference type="RefSeq" id="WP_156691032.1">
    <property type="nucleotide sequence ID" value="NZ_CP034279.1"/>
</dbReference>
<evidence type="ECO:0000256" key="3">
    <source>
        <dbReference type="ARBA" id="ARBA00022692"/>
    </source>
</evidence>
<dbReference type="EMBL" id="CP034279">
    <property type="protein sequence ID" value="QGV77211.1"/>
    <property type="molecule type" value="Genomic_DNA"/>
</dbReference>
<keyword evidence="9" id="KW-0449">Lipoprotein</keyword>
<sequence length="631" mass="66715">MARRASGPWSRLRYRFDNLMVHGTPVLIGWLTLVCLVIVVPASVVLVWADRGAPSGFSGRATAVWQSVGRTLRLGGEVGPPVYVAMSVLLALVALLFVSALVSLITTGLNERLLALRLGRSVVLEERHTVLLGWSDQVFPVVAELVAANANQRRAAVAVLADEDKAHMDGEIATHVGDTGTTRVICRSGATTDPAVLPRVSPGTAKAVLVLSPGGPDGDRHVVKTLLALDAAVPRAEDRVVVAAVREPRHHTAAVLAAGPHGHVLSIDDIVARLLVQTSRQPGLSLVYRELLDFAGDEFYLVPAAGLAGRTFGEALSAFATTSVAGLVRAGGDTVLSPPPDVRIGAGDRLVVITEDDDTAVPADTVPPVDEDAIVAAGPRAPAAERLLLLGWNRRAPLIVEQLDQYVRPGSSLDVVSLSDAATLRSAVSAVGGCVRLLVTFHHGDITERRTLSGLDVPSYDSVMLIADDGGSAQAGPETDDRTLVTLLHLRAVEEAAGRELSVITEMTDDRNRLLAPVRQGADFIVSGRLISLLMTQIAENRHLAGVFDELFSATGSSIHLRPAADYVLPGRDVSFATVVESARRRQECAIGYRLRAEAATGPSHGVRINPDKRVPVRFGTGDAVIVVAEG</sequence>
<dbReference type="KEGG" id="sfic:EIZ62_02300"/>
<dbReference type="Gene3D" id="3.40.50.720">
    <property type="entry name" value="NAD(P)-binding Rossmann-like Domain"/>
    <property type="match status" value="2"/>
</dbReference>
<keyword evidence="2" id="KW-0813">Transport</keyword>
<dbReference type="InterPro" id="IPR010420">
    <property type="entry name" value="CASTOR/POLLUX/SYM8_dom"/>
</dbReference>
<dbReference type="InterPro" id="IPR044849">
    <property type="entry name" value="CASTOR/POLLUX/SYM8-like"/>
</dbReference>
<dbReference type="Proteomes" id="UP000422572">
    <property type="component" value="Chromosome"/>
</dbReference>
<keyword evidence="4 7" id="KW-1133">Transmembrane helix</keyword>
<evidence type="ECO:0000259" key="8">
    <source>
        <dbReference type="PROSITE" id="PS51202"/>
    </source>
</evidence>
<protein>
    <submittedName>
        <fullName evidence="9">NAD-binding lipoprotein</fullName>
    </submittedName>
</protein>
<keyword evidence="5" id="KW-0406">Ion transport</keyword>
<evidence type="ECO:0000256" key="1">
    <source>
        <dbReference type="ARBA" id="ARBA00004127"/>
    </source>
</evidence>
<dbReference type="PROSITE" id="PS51202">
    <property type="entry name" value="RCK_C"/>
    <property type="match status" value="1"/>
</dbReference>
<dbReference type="PANTHER" id="PTHR31563:SF10">
    <property type="entry name" value="ION CHANNEL POLLUX-RELATED"/>
    <property type="match status" value="1"/>
</dbReference>
<comment type="subcellular location">
    <subcellularLocation>
        <location evidence="1">Endomembrane system</location>
        <topology evidence="1">Multi-pass membrane protein</topology>
    </subcellularLocation>
</comment>
<dbReference type="Pfam" id="PF06241">
    <property type="entry name" value="Castor_Poll_mid"/>
    <property type="match status" value="1"/>
</dbReference>
<evidence type="ECO:0000256" key="4">
    <source>
        <dbReference type="ARBA" id="ARBA00022989"/>
    </source>
</evidence>
<dbReference type="SUPFAM" id="SSF116726">
    <property type="entry name" value="TrkA C-terminal domain-like"/>
    <property type="match status" value="1"/>
</dbReference>
<accession>A0A6I6F342</accession>
<dbReference type="GO" id="GO:0008324">
    <property type="term" value="F:monoatomic cation transmembrane transporter activity"/>
    <property type="evidence" value="ECO:0007669"/>
    <property type="project" value="InterPro"/>
</dbReference>
<dbReference type="GO" id="GO:0012505">
    <property type="term" value="C:endomembrane system"/>
    <property type="evidence" value="ECO:0007669"/>
    <property type="project" value="UniProtKB-SubCell"/>
</dbReference>
<dbReference type="InterPro" id="IPR036721">
    <property type="entry name" value="RCK_C_sf"/>
</dbReference>
<evidence type="ECO:0000256" key="5">
    <source>
        <dbReference type="ARBA" id="ARBA00023065"/>
    </source>
</evidence>
<feature type="transmembrane region" description="Helical" evidence="7">
    <location>
        <begin position="82"/>
        <end position="109"/>
    </location>
</feature>
<evidence type="ECO:0000313" key="9">
    <source>
        <dbReference type="EMBL" id="QGV77211.1"/>
    </source>
</evidence>
<organism evidence="9 10">
    <name type="scientific">Streptomyces ficellus</name>
    <dbReference type="NCBI Taxonomy" id="1977088"/>
    <lineage>
        <taxon>Bacteria</taxon>
        <taxon>Bacillati</taxon>
        <taxon>Actinomycetota</taxon>
        <taxon>Actinomycetes</taxon>
        <taxon>Kitasatosporales</taxon>
        <taxon>Streptomycetaceae</taxon>
        <taxon>Streptomyces</taxon>
    </lineage>
</organism>
<dbReference type="OrthoDB" id="305351at2"/>
<dbReference type="AlphaFoldDB" id="A0A6I6F342"/>
<name>A0A6I6F342_9ACTN</name>
<reference evidence="9 10" key="1">
    <citation type="submission" date="2018-12" db="EMBL/GenBank/DDBJ databases">
        <title>Complete genome sequence of Streptomyces ficellus NRRL8067, the producer of ficellomycin, feldamycin and nojirimycin.</title>
        <authorList>
            <person name="Zhang H."/>
            <person name="Yue R."/>
            <person name="Liu Y."/>
            <person name="Li M."/>
            <person name="Mu H."/>
            <person name="Zhang J."/>
        </authorList>
    </citation>
    <scope>NUCLEOTIDE SEQUENCE [LARGE SCALE GENOMIC DNA]</scope>
    <source>
        <strain evidence="9 10">NRRL 8067</strain>
    </source>
</reference>
<evidence type="ECO:0000256" key="2">
    <source>
        <dbReference type="ARBA" id="ARBA00022448"/>
    </source>
</evidence>
<feature type="transmembrane region" description="Helical" evidence="7">
    <location>
        <begin position="21"/>
        <end position="49"/>
    </location>
</feature>